<evidence type="ECO:0000256" key="12">
    <source>
        <dbReference type="ARBA" id="ARBA00049181"/>
    </source>
</evidence>
<accession>A0A6F9DEF6</accession>
<comment type="similarity">
    <text evidence="2">Belongs to the glycosyltransferase 8 family.</text>
</comment>
<keyword evidence="5" id="KW-0812">Transmembrane</keyword>
<sequence length="374" mass="43580">MGKTYKNYIEYVFMVLCICLVSGTVNGDDKHQTNQDVFGRDNAIHVAVVACGNDDRVLETLVNIKSMVIFTKKPIKFHIFTEDTLKDKFLQTLGSWPVTVQSKFSFQLHSVTYPEDGNQHQWKKLFKLCASQRLFLPHILSDIDSLLYVDTDILFISPVEDIWKFFSKFNSTQFSAMSPEHENRNSDWYSRFARHPYYGATGINSGVMLMNMTRLRQIKFKNDLKLLDPSWNEMLLPLYKKYRLNITWGDQDLLNIIFHYNPEMLFTFPCKWNYRPDHCMYMPICKSANQEGVKVLHGCRRAFQEGTKWPTFRAVYKAIEDYNFNGDISTIFAAVKTNLEALDKTHCTKNSYTILNTLKTMIQPEGNENLHGEL</sequence>
<evidence type="ECO:0000256" key="3">
    <source>
        <dbReference type="ARBA" id="ARBA00022676"/>
    </source>
</evidence>
<dbReference type="EMBL" id="LR785657">
    <property type="protein sequence ID" value="CAB3251447.1"/>
    <property type="molecule type" value="mRNA"/>
</dbReference>
<dbReference type="AlphaFoldDB" id="A0A6F9DEF6"/>
<dbReference type="GO" id="GO:0016266">
    <property type="term" value="P:protein O-linked glycosylation via N-acetyl-galactosamine"/>
    <property type="evidence" value="ECO:0007669"/>
    <property type="project" value="TreeGrafter"/>
</dbReference>
<gene>
    <name evidence="14" type="primary">Gxylt1-003</name>
</gene>
<keyword evidence="9" id="KW-0325">Glycoprotein</keyword>
<dbReference type="EC" id="2.4.2.42" evidence="11"/>
<keyword evidence="8" id="KW-0472">Membrane</keyword>
<keyword evidence="4 14" id="KW-0808">Transferase</keyword>
<reference evidence="14" key="1">
    <citation type="submission" date="2020-04" db="EMBL/GenBank/DDBJ databases">
        <authorList>
            <person name="Neveu A P."/>
        </authorList>
    </citation>
    <scope>NUCLEOTIDE SEQUENCE</scope>
    <source>
        <tissue evidence="14">Whole embryo</tissue>
    </source>
</reference>
<feature type="chain" id="PRO_5026026516" description="UDP-D-xylose:beta-D-glucoside alpha-1,3-D-xylosyltransferase" evidence="13">
    <location>
        <begin position="28"/>
        <end position="374"/>
    </location>
</feature>
<evidence type="ECO:0000256" key="13">
    <source>
        <dbReference type="SAM" id="SignalP"/>
    </source>
</evidence>
<feature type="signal peptide" evidence="13">
    <location>
        <begin position="1"/>
        <end position="27"/>
    </location>
</feature>
<organism evidence="14">
    <name type="scientific">Phallusia mammillata</name>
    <dbReference type="NCBI Taxonomy" id="59560"/>
    <lineage>
        <taxon>Eukaryota</taxon>
        <taxon>Metazoa</taxon>
        <taxon>Chordata</taxon>
        <taxon>Tunicata</taxon>
        <taxon>Ascidiacea</taxon>
        <taxon>Phlebobranchia</taxon>
        <taxon>Ascidiidae</taxon>
        <taxon>Phallusia</taxon>
    </lineage>
</organism>
<evidence type="ECO:0000256" key="11">
    <source>
        <dbReference type="ARBA" id="ARBA00038854"/>
    </source>
</evidence>
<dbReference type="Pfam" id="PF01501">
    <property type="entry name" value="Glyco_transf_8"/>
    <property type="match status" value="1"/>
</dbReference>
<comment type="subcellular location">
    <subcellularLocation>
        <location evidence="1">Membrane</location>
        <topology evidence="1">Single-pass type II membrane protein</topology>
    </subcellularLocation>
</comment>
<dbReference type="PANTHER" id="PTHR46012:SF2">
    <property type="entry name" value="IP22168P"/>
    <property type="match status" value="1"/>
</dbReference>
<evidence type="ECO:0000313" key="14">
    <source>
        <dbReference type="EMBL" id="CAB3251447.1"/>
    </source>
</evidence>
<dbReference type="GO" id="GO:0016020">
    <property type="term" value="C:membrane"/>
    <property type="evidence" value="ECO:0007669"/>
    <property type="project" value="UniProtKB-SubCell"/>
</dbReference>
<evidence type="ECO:0000256" key="9">
    <source>
        <dbReference type="ARBA" id="ARBA00023180"/>
    </source>
</evidence>
<evidence type="ECO:0000256" key="2">
    <source>
        <dbReference type="ARBA" id="ARBA00006351"/>
    </source>
</evidence>
<protein>
    <recommendedName>
        <fullName evidence="11">UDP-D-xylose:beta-D-glucoside alpha-1,3-D-xylosyltransferase</fullName>
        <ecNumber evidence="11">2.4.2.42</ecNumber>
    </recommendedName>
</protein>
<dbReference type="Gene3D" id="3.90.550.10">
    <property type="entry name" value="Spore Coat Polysaccharide Biosynthesis Protein SpsA, Chain A"/>
    <property type="match status" value="1"/>
</dbReference>
<evidence type="ECO:0000256" key="8">
    <source>
        <dbReference type="ARBA" id="ARBA00023136"/>
    </source>
</evidence>
<evidence type="ECO:0000256" key="7">
    <source>
        <dbReference type="ARBA" id="ARBA00022989"/>
    </source>
</evidence>
<keyword evidence="13" id="KW-0732">Signal</keyword>
<dbReference type="PANTHER" id="PTHR46012">
    <property type="entry name" value="IP22168P"/>
    <property type="match status" value="1"/>
</dbReference>
<dbReference type="GO" id="GO:0140563">
    <property type="term" value="F:UDP-D-xylose:beta-D-glucoside alpha-1,3-D-xylosyltransferase activity"/>
    <property type="evidence" value="ECO:0007669"/>
    <property type="project" value="UniProtKB-EC"/>
</dbReference>
<evidence type="ECO:0000256" key="6">
    <source>
        <dbReference type="ARBA" id="ARBA00022968"/>
    </source>
</evidence>
<comment type="catalytic activity">
    <reaction evidence="12">
        <text>3-O-(beta-D-glucosyl)-L-seryl-[EGF-like domain protein] + UDP-alpha-D-xylose = 3-O-[alpha-D-xylosyl-(1-&gt;3)-beta-D-glucosyl]-L-seryl-[EGF-like domain protein] + UDP + H(+)</text>
        <dbReference type="Rhea" id="RHEA:56064"/>
        <dbReference type="Rhea" id="RHEA-COMP:14610"/>
        <dbReference type="Rhea" id="RHEA-COMP:14611"/>
        <dbReference type="ChEBI" id="CHEBI:15378"/>
        <dbReference type="ChEBI" id="CHEBI:57632"/>
        <dbReference type="ChEBI" id="CHEBI:58223"/>
        <dbReference type="ChEBI" id="CHEBI:140575"/>
        <dbReference type="ChEBI" id="CHEBI:140576"/>
        <dbReference type="EC" id="2.4.2.42"/>
    </reaction>
</comment>
<keyword evidence="7" id="KW-1133">Transmembrane helix</keyword>
<evidence type="ECO:0000256" key="5">
    <source>
        <dbReference type="ARBA" id="ARBA00022692"/>
    </source>
</evidence>
<evidence type="ECO:0000256" key="1">
    <source>
        <dbReference type="ARBA" id="ARBA00004606"/>
    </source>
</evidence>
<keyword evidence="3" id="KW-0328">Glycosyltransferase</keyword>
<comment type="function">
    <text evidence="10">Glycosyltransferase which elongates the O-linked glucose attached to EGF-like repeats in the extracellular domain of Notch proteins by catalyzing the addition of xylose.</text>
</comment>
<dbReference type="InterPro" id="IPR051993">
    <property type="entry name" value="Glycosyltransferase_8"/>
</dbReference>
<evidence type="ECO:0000256" key="4">
    <source>
        <dbReference type="ARBA" id="ARBA00022679"/>
    </source>
</evidence>
<name>A0A6F9DEF6_9ASCI</name>
<proteinExistence type="evidence at transcript level"/>
<evidence type="ECO:0000256" key="10">
    <source>
        <dbReference type="ARBA" id="ARBA00037301"/>
    </source>
</evidence>
<dbReference type="InterPro" id="IPR002495">
    <property type="entry name" value="Glyco_trans_8"/>
</dbReference>
<dbReference type="InterPro" id="IPR029044">
    <property type="entry name" value="Nucleotide-diphossugar_trans"/>
</dbReference>
<keyword evidence="6" id="KW-0735">Signal-anchor</keyword>
<dbReference type="SUPFAM" id="SSF53448">
    <property type="entry name" value="Nucleotide-diphospho-sugar transferases"/>
    <property type="match status" value="1"/>
</dbReference>